<dbReference type="Proteomes" id="UP001385951">
    <property type="component" value="Unassembled WGS sequence"/>
</dbReference>
<dbReference type="EMBL" id="JASBNA010000070">
    <property type="protein sequence ID" value="KAK7678537.1"/>
    <property type="molecule type" value="Genomic_DNA"/>
</dbReference>
<keyword evidence="2" id="KW-1185">Reference proteome</keyword>
<name>A0AAW0FMN8_9APHY</name>
<gene>
    <name evidence="1" type="ORF">QCA50_018409</name>
</gene>
<comment type="caution">
    <text evidence="1">The sequence shown here is derived from an EMBL/GenBank/DDBJ whole genome shotgun (WGS) entry which is preliminary data.</text>
</comment>
<organism evidence="1 2">
    <name type="scientific">Cerrena zonata</name>
    <dbReference type="NCBI Taxonomy" id="2478898"/>
    <lineage>
        <taxon>Eukaryota</taxon>
        <taxon>Fungi</taxon>
        <taxon>Dikarya</taxon>
        <taxon>Basidiomycota</taxon>
        <taxon>Agaricomycotina</taxon>
        <taxon>Agaricomycetes</taxon>
        <taxon>Polyporales</taxon>
        <taxon>Cerrenaceae</taxon>
        <taxon>Cerrena</taxon>
    </lineage>
</organism>
<sequence length="372" mass="42974">MKFSTQSSLTFENLISPSFNEAFVKSERLNLDKIENKLLSPTINPSILFLDKDQYQLISRNLWISHTLEYDPYTSINQQQWKLSQLLDVEASVVLTVILNYDLADTFKKSIQNALRRPVSVNIQQTIIRNWNYLVPDNFIAPIGLGLGIIQQITEPPLLSYSKDMTFSTECTCRYILQKPHSSKNMVIFEHPNVIFSQRDETLLIDYAKNLRKMHKPIPKLLWLKEIAAGIEYLQKYNIDYIYHNMVAIMISNSGHVKILIDRYHKNLYVEKTDDIDGFGVICQNMYPTQGKYFHTLHSRMPTVVKRVIEYCSKGQRAMSQVIRILQGAEHCSNCGKPFHQTISPYQETIHLDFLSRHYAAALQSISSSSNA</sequence>
<proteinExistence type="predicted"/>
<accession>A0AAW0FMN8</accession>
<reference evidence="1 2" key="1">
    <citation type="submission" date="2022-09" db="EMBL/GenBank/DDBJ databases">
        <authorList>
            <person name="Palmer J.M."/>
        </authorList>
    </citation>
    <scope>NUCLEOTIDE SEQUENCE [LARGE SCALE GENOMIC DNA]</scope>
    <source>
        <strain evidence="1 2">DSM 7382</strain>
    </source>
</reference>
<dbReference type="AlphaFoldDB" id="A0AAW0FMN8"/>
<evidence type="ECO:0000313" key="1">
    <source>
        <dbReference type="EMBL" id="KAK7678537.1"/>
    </source>
</evidence>
<evidence type="ECO:0000313" key="2">
    <source>
        <dbReference type="Proteomes" id="UP001385951"/>
    </source>
</evidence>
<protein>
    <submittedName>
        <fullName evidence="1">Uncharacterized protein</fullName>
    </submittedName>
</protein>